<organism evidence="2 3">
    <name type="scientific">Aureobasidium melanogenum (strain CBS 110374)</name>
    <name type="common">Aureobasidium pullulans var. melanogenum</name>
    <dbReference type="NCBI Taxonomy" id="1043003"/>
    <lineage>
        <taxon>Eukaryota</taxon>
        <taxon>Fungi</taxon>
        <taxon>Dikarya</taxon>
        <taxon>Ascomycota</taxon>
        <taxon>Pezizomycotina</taxon>
        <taxon>Dothideomycetes</taxon>
        <taxon>Dothideomycetidae</taxon>
        <taxon>Dothideales</taxon>
        <taxon>Saccotheciaceae</taxon>
        <taxon>Aureobasidium</taxon>
    </lineage>
</organism>
<gene>
    <name evidence="2" type="ORF">M437DRAFT_61195</name>
</gene>
<dbReference type="RefSeq" id="XP_040874630.1">
    <property type="nucleotide sequence ID" value="XM_041023890.1"/>
</dbReference>
<dbReference type="HOGENOM" id="CLU_591805_0_0_1"/>
<dbReference type="Proteomes" id="UP000030672">
    <property type="component" value="Unassembled WGS sequence"/>
</dbReference>
<evidence type="ECO:0000313" key="3">
    <source>
        <dbReference type="Proteomes" id="UP000030672"/>
    </source>
</evidence>
<name>A0A074W4Y3_AURM1</name>
<accession>A0A074W4Y3</accession>
<evidence type="ECO:0000256" key="1">
    <source>
        <dbReference type="SAM" id="MobiDB-lite"/>
    </source>
</evidence>
<reference evidence="2 3" key="1">
    <citation type="journal article" date="2014" name="BMC Genomics">
        <title>Genome sequencing of four Aureobasidium pullulans varieties: biotechnological potential, stress tolerance, and description of new species.</title>
        <authorList>
            <person name="Gostin Ar C."/>
            <person name="Ohm R.A."/>
            <person name="Kogej T."/>
            <person name="Sonjak S."/>
            <person name="Turk M."/>
            <person name="Zajc J."/>
            <person name="Zalar P."/>
            <person name="Grube M."/>
            <person name="Sun H."/>
            <person name="Han J."/>
            <person name="Sharma A."/>
            <person name="Chiniquy J."/>
            <person name="Ngan C.Y."/>
            <person name="Lipzen A."/>
            <person name="Barry K."/>
            <person name="Grigoriev I.V."/>
            <person name="Gunde-Cimerman N."/>
        </authorList>
    </citation>
    <scope>NUCLEOTIDE SEQUENCE [LARGE SCALE GENOMIC DNA]</scope>
    <source>
        <strain evidence="2 3">CBS 110374</strain>
    </source>
</reference>
<dbReference type="EMBL" id="KL584884">
    <property type="protein sequence ID" value="KEQ57606.1"/>
    <property type="molecule type" value="Genomic_DNA"/>
</dbReference>
<proteinExistence type="predicted"/>
<protein>
    <submittedName>
        <fullName evidence="2">Uncharacterized protein</fullName>
    </submittedName>
</protein>
<feature type="region of interest" description="Disordered" evidence="1">
    <location>
        <begin position="220"/>
        <end position="242"/>
    </location>
</feature>
<dbReference type="AlphaFoldDB" id="A0A074W4Y3"/>
<sequence length="462" mass="51231">MVQERSWKLDRNAVLIHAPDSNNVGCLAHVTVSFDQTRNQGLITIKTKLKLAGLNDRYQTIYLNIVPGAIDTFSVTKSSFDNMLPKELSNMLRGVKSARAATTLSLGLKKPSRVLVPLGLTESIRPADPSDGIFHAVSQISQATRIRLHYCKQDISDSDHLWLQTFASALTNNALEPLRIEYIHLNGGMGAQETGPAVFNQLPSLPTYNQVILPEATLGKRSRGYGATPDSESHSPCSPQPLWSPTEVCSSFEVDMPTEVDDPDGASSHPVIKTPLEVRRSTQDVAHFGSDVHDTQSTSTMCSPAMPAKSRHSREMSPSYIVPTVFRRGRSEPEPIAEPPPYQKKRPKLDLSLRDMPSNDGNALVDENTVREIIQDVVDKEKQAILEEHQEMCDEAEIRVAEAVDDGRLEIVGKTDECCNEIDEYGQKVHEAYPGFANVFIAVNHELRKELVTAWTKRRTGQ</sequence>
<feature type="region of interest" description="Disordered" evidence="1">
    <location>
        <begin position="290"/>
        <end position="316"/>
    </location>
</feature>
<evidence type="ECO:0000313" key="2">
    <source>
        <dbReference type="EMBL" id="KEQ57606.1"/>
    </source>
</evidence>
<keyword evidence="3" id="KW-1185">Reference proteome</keyword>
<dbReference type="GeneID" id="63917263"/>